<dbReference type="SMART" id="SM00575">
    <property type="entry name" value="ZnF_PMZ"/>
    <property type="match status" value="1"/>
</dbReference>
<dbReference type="Proteomes" id="UP001152484">
    <property type="component" value="Unassembled WGS sequence"/>
</dbReference>
<keyword evidence="6" id="KW-0539">Nucleus</keyword>
<comment type="function">
    <text evidence="6">Putative transcription activator involved in regulating light control of development.</text>
</comment>
<accession>A0A9P1EEE3</accession>
<protein>
    <recommendedName>
        <fullName evidence="6">Protein FAR1-RELATED SEQUENCE</fullName>
    </recommendedName>
</protein>
<evidence type="ECO:0000256" key="7">
    <source>
        <dbReference type="SAM" id="MobiDB-lite"/>
    </source>
</evidence>
<keyword evidence="3 5" id="KW-0863">Zinc-finger</keyword>
<evidence type="ECO:0000259" key="8">
    <source>
        <dbReference type="PROSITE" id="PS50966"/>
    </source>
</evidence>
<dbReference type="PROSITE" id="PS50966">
    <property type="entry name" value="ZF_SWIM"/>
    <property type="match status" value="1"/>
</dbReference>
<dbReference type="PANTHER" id="PTHR31669:SF283">
    <property type="entry name" value="PROTEIN FAR1-RELATED SEQUENCE"/>
    <property type="match status" value="1"/>
</dbReference>
<dbReference type="Pfam" id="PF04434">
    <property type="entry name" value="SWIM"/>
    <property type="match status" value="1"/>
</dbReference>
<keyword evidence="2 6" id="KW-0479">Metal-binding</keyword>
<dbReference type="AlphaFoldDB" id="A0A9P1EEE3"/>
<comment type="caution">
    <text evidence="9">The sequence shown here is derived from an EMBL/GenBank/DDBJ whole genome shotgun (WGS) entry which is preliminary data.</text>
</comment>
<dbReference type="EMBL" id="CAMAPE010000038">
    <property type="protein sequence ID" value="CAH9099441.1"/>
    <property type="molecule type" value="Genomic_DNA"/>
</dbReference>
<keyword evidence="4 6" id="KW-0862">Zinc</keyword>
<keyword evidence="10" id="KW-1185">Reference proteome</keyword>
<sequence>MPFAPFVGVNHHGQSILFGCGLISNKDTQTFVWLFKAWLDCMEGCAPSGIITDQDRAMQNAIQLVFPNTRHRWCLWHIMKKLPEKMGGHVDKDHIMFKIHELVYDSQHTTEFEAGWEVMLQRFSQEHDEWLLVMYNERRRWVPCYLKPYFWADMSTNQRSESMNAFFDGINGSTFEVRENHVINGFDKSSNLIVEYDNSTSKGLCSCHLFEFRGIPCRHFLMVLIRHDVKVLPDCYIMSRWRRDIKRAYTRVKINYDGWITIVEQQRFDKLCKTFETLANSIADDEEKCNSVMMWLQRQLEQHDHHPSHSSICGVMTPLPQSGRNVAKDQPQIIHNPKSSKRKGAPRKNRLKGPLEKGKTNAKVCCLALSVKQQTMFK</sequence>
<dbReference type="OrthoDB" id="747268at2759"/>
<feature type="region of interest" description="Disordered" evidence="7">
    <location>
        <begin position="324"/>
        <end position="355"/>
    </location>
</feature>
<feature type="compositionally biased region" description="Basic residues" evidence="7">
    <location>
        <begin position="338"/>
        <end position="351"/>
    </location>
</feature>
<dbReference type="PANTHER" id="PTHR31669">
    <property type="entry name" value="PROTEIN FAR1-RELATED SEQUENCE 10-RELATED"/>
    <property type="match status" value="1"/>
</dbReference>
<evidence type="ECO:0000256" key="6">
    <source>
        <dbReference type="RuleBase" id="RU367018"/>
    </source>
</evidence>
<reference evidence="9" key="1">
    <citation type="submission" date="2022-07" db="EMBL/GenBank/DDBJ databases">
        <authorList>
            <person name="Macas J."/>
            <person name="Novak P."/>
            <person name="Neumann P."/>
        </authorList>
    </citation>
    <scope>NUCLEOTIDE SEQUENCE</scope>
</reference>
<gene>
    <name evidence="9" type="ORF">CEURO_LOCUS14491</name>
</gene>
<dbReference type="InterPro" id="IPR018289">
    <property type="entry name" value="MULE_transposase_dom"/>
</dbReference>
<comment type="similarity">
    <text evidence="1 6">Belongs to the FHY3/FAR1 family.</text>
</comment>
<evidence type="ECO:0000256" key="4">
    <source>
        <dbReference type="ARBA" id="ARBA00022833"/>
    </source>
</evidence>
<dbReference type="GO" id="GO:0006355">
    <property type="term" value="P:regulation of DNA-templated transcription"/>
    <property type="evidence" value="ECO:0007669"/>
    <property type="project" value="UniProtKB-UniRule"/>
</dbReference>
<dbReference type="InterPro" id="IPR006564">
    <property type="entry name" value="Znf_PMZ"/>
</dbReference>
<dbReference type="InterPro" id="IPR031052">
    <property type="entry name" value="FHY3/FAR1"/>
</dbReference>
<feature type="non-terminal residue" evidence="9">
    <location>
        <position position="378"/>
    </location>
</feature>
<dbReference type="InterPro" id="IPR007527">
    <property type="entry name" value="Znf_SWIM"/>
</dbReference>
<dbReference type="GO" id="GO:0008270">
    <property type="term" value="F:zinc ion binding"/>
    <property type="evidence" value="ECO:0007669"/>
    <property type="project" value="UniProtKB-UniRule"/>
</dbReference>
<organism evidence="9 10">
    <name type="scientific">Cuscuta europaea</name>
    <name type="common">European dodder</name>
    <dbReference type="NCBI Taxonomy" id="41803"/>
    <lineage>
        <taxon>Eukaryota</taxon>
        <taxon>Viridiplantae</taxon>
        <taxon>Streptophyta</taxon>
        <taxon>Embryophyta</taxon>
        <taxon>Tracheophyta</taxon>
        <taxon>Spermatophyta</taxon>
        <taxon>Magnoliopsida</taxon>
        <taxon>eudicotyledons</taxon>
        <taxon>Gunneridae</taxon>
        <taxon>Pentapetalae</taxon>
        <taxon>asterids</taxon>
        <taxon>lamiids</taxon>
        <taxon>Solanales</taxon>
        <taxon>Convolvulaceae</taxon>
        <taxon>Cuscuteae</taxon>
        <taxon>Cuscuta</taxon>
        <taxon>Cuscuta subgen. Cuscuta</taxon>
    </lineage>
</organism>
<comment type="subcellular location">
    <subcellularLocation>
        <location evidence="6">Nucleus</location>
    </subcellularLocation>
</comment>
<evidence type="ECO:0000313" key="9">
    <source>
        <dbReference type="EMBL" id="CAH9099441.1"/>
    </source>
</evidence>
<feature type="domain" description="SWIM-type" evidence="8">
    <location>
        <begin position="190"/>
        <end position="228"/>
    </location>
</feature>
<evidence type="ECO:0000256" key="1">
    <source>
        <dbReference type="ARBA" id="ARBA00005889"/>
    </source>
</evidence>
<dbReference type="GO" id="GO:0005634">
    <property type="term" value="C:nucleus"/>
    <property type="evidence" value="ECO:0007669"/>
    <property type="project" value="UniProtKB-SubCell"/>
</dbReference>
<name>A0A9P1EEE3_CUSEU</name>
<dbReference type="Pfam" id="PF10551">
    <property type="entry name" value="MULE"/>
    <property type="match status" value="1"/>
</dbReference>
<evidence type="ECO:0000256" key="5">
    <source>
        <dbReference type="PROSITE-ProRule" id="PRU00325"/>
    </source>
</evidence>
<proteinExistence type="inferred from homology"/>
<evidence type="ECO:0000256" key="3">
    <source>
        <dbReference type="ARBA" id="ARBA00022771"/>
    </source>
</evidence>
<evidence type="ECO:0000313" key="10">
    <source>
        <dbReference type="Proteomes" id="UP001152484"/>
    </source>
</evidence>
<evidence type="ECO:0000256" key="2">
    <source>
        <dbReference type="ARBA" id="ARBA00022723"/>
    </source>
</evidence>